<evidence type="ECO:0000313" key="2">
    <source>
        <dbReference type="EMBL" id="PLN75758.1"/>
    </source>
</evidence>
<evidence type="ECO:0000313" key="3">
    <source>
        <dbReference type="Proteomes" id="UP000235023"/>
    </source>
</evidence>
<gene>
    <name evidence="2" type="ORF">BDW42DRAFT_180188</name>
</gene>
<feature type="region of interest" description="Disordered" evidence="1">
    <location>
        <begin position="1"/>
        <end position="25"/>
    </location>
</feature>
<accession>A0A2J5HFR3</accession>
<evidence type="ECO:0000256" key="1">
    <source>
        <dbReference type="SAM" id="MobiDB-lite"/>
    </source>
</evidence>
<dbReference type="AlphaFoldDB" id="A0A2J5HFR3"/>
<sequence>MKWNGGQRNHRVPLQTPRSSPGRTLTHEQLEIKDHMKETRCDNGVCREPLRSSGALLSGWFGASTFIFWR</sequence>
<dbReference type="EMBL" id="KZ559638">
    <property type="protein sequence ID" value="PLN75758.1"/>
    <property type="molecule type" value="Genomic_DNA"/>
</dbReference>
<protein>
    <submittedName>
        <fullName evidence="2">Uncharacterized protein</fullName>
    </submittedName>
</protein>
<reference evidence="3" key="1">
    <citation type="submission" date="2017-12" db="EMBL/GenBank/DDBJ databases">
        <authorList>
            <consortium name="DOE Joint Genome Institute"/>
            <person name="Mondo S.J."/>
            <person name="Kjaerbolling I."/>
            <person name="Vesth T.C."/>
            <person name="Frisvad J.C."/>
            <person name="Nybo J.L."/>
            <person name="Theobald S."/>
            <person name="Kuo A."/>
            <person name="Bowyer P."/>
            <person name="Matsuda Y."/>
            <person name="Lyhne E.K."/>
            <person name="Kogle M.E."/>
            <person name="Clum A."/>
            <person name="Lipzen A."/>
            <person name="Salamov A."/>
            <person name="Ngan C.Y."/>
            <person name="Daum C."/>
            <person name="Chiniquy J."/>
            <person name="Barry K."/>
            <person name="LaButti K."/>
            <person name="Haridas S."/>
            <person name="Simmons B.A."/>
            <person name="Magnuson J.K."/>
            <person name="Mortensen U.H."/>
            <person name="Larsen T.O."/>
            <person name="Grigoriev I.V."/>
            <person name="Baker S.E."/>
            <person name="Andersen M.R."/>
            <person name="Nordberg H.P."/>
            <person name="Cantor M.N."/>
            <person name="Hua S.X."/>
        </authorList>
    </citation>
    <scope>NUCLEOTIDE SEQUENCE [LARGE SCALE GENOMIC DNA]</scope>
    <source>
        <strain evidence="3">IBT 19404</strain>
    </source>
</reference>
<proteinExistence type="predicted"/>
<keyword evidence="3" id="KW-1185">Reference proteome</keyword>
<organism evidence="2 3">
    <name type="scientific">Aspergillus taichungensis</name>
    <dbReference type="NCBI Taxonomy" id="482145"/>
    <lineage>
        <taxon>Eukaryota</taxon>
        <taxon>Fungi</taxon>
        <taxon>Dikarya</taxon>
        <taxon>Ascomycota</taxon>
        <taxon>Pezizomycotina</taxon>
        <taxon>Eurotiomycetes</taxon>
        <taxon>Eurotiomycetidae</taxon>
        <taxon>Eurotiales</taxon>
        <taxon>Aspergillaceae</taxon>
        <taxon>Aspergillus</taxon>
        <taxon>Aspergillus subgen. Circumdati</taxon>
    </lineage>
</organism>
<dbReference type="Proteomes" id="UP000235023">
    <property type="component" value="Unassembled WGS sequence"/>
</dbReference>
<name>A0A2J5HFR3_9EURO</name>